<sequence>MKQCLKIGGVCIGFYGEDLVAIVESFTNSFSRRYLPDPRLYEHCNSRGIEVSWIRGQGFNVVAAEYYNSPGLPDRYIVEGGPVEPYVNESPVFFLLQALSRRLLLEKRVVLTDSITIHIPGTDKAILLLGYPHTGKSTIASIAYSRGFNLLSTENTVVEASDNGLYVKSGSSVLVYDPRVKDLYEVRITPQGKTRHGYEIIDINNSDREKLFEKGVRISSIYILHTSFSSSGVSLEPVKGRKISKTLWYFATGVLKGVDFYEPAPLDMPLNGLKTCLLEFLNIVRRMYEDRVFEVFGSPLEVFNEITRLEASSI</sequence>
<dbReference type="KEGG" id="dfd:Desfe_0419"/>
<reference evidence="1 2" key="1">
    <citation type="journal article" date="2012" name="J. Bacteriol.">
        <title>Complete Genome Sequence of Desulfurococcus fermentans, a Hyperthermophilic Cellulolytic Crenarchaeon Isolated from a Freshwater Hot Spring in Kamchatka, Russia.</title>
        <authorList>
            <person name="Susanti D."/>
            <person name="Johnson E.F."/>
            <person name="Rodriguez J.R."/>
            <person name="Anderson I."/>
            <person name="Perevalova A.A."/>
            <person name="Kyrpides N."/>
            <person name="Lucas S."/>
            <person name="Han J."/>
            <person name="Lapidus A."/>
            <person name="Cheng J.F."/>
            <person name="Goodwin L."/>
            <person name="Pitluck S."/>
            <person name="Mavrommatis K."/>
            <person name="Peters L."/>
            <person name="Land M.L."/>
            <person name="Hauser L."/>
            <person name="Gopalan V."/>
            <person name="Chan P.P."/>
            <person name="Lowe T.M."/>
            <person name="Atomi H."/>
            <person name="Bonch-Osmolovskaya E.A."/>
            <person name="Woyke T."/>
            <person name="Mukhopadhyay B."/>
        </authorList>
    </citation>
    <scope>NUCLEOTIDE SEQUENCE [LARGE SCALE GENOMIC DNA]</scope>
    <source>
        <strain evidence="1 2">DSM 16532</strain>
    </source>
</reference>
<evidence type="ECO:0000313" key="1">
    <source>
        <dbReference type="EMBL" id="AFL66329.1"/>
    </source>
</evidence>
<dbReference type="HOGENOM" id="CLU_078426_0_0_2"/>
<dbReference type="AlphaFoldDB" id="I3XQV5"/>
<name>I3XQV5_DESAM</name>
<gene>
    <name evidence="1" type="ORF">Desfe_0419</name>
</gene>
<keyword evidence="2" id="KW-1185">Reference proteome</keyword>
<evidence type="ECO:0000313" key="2">
    <source>
        <dbReference type="Proteomes" id="UP000006175"/>
    </source>
</evidence>
<dbReference type="eggNOG" id="arCOG07350">
    <property type="taxonomic scope" value="Archaea"/>
</dbReference>
<organism evidence="1 2">
    <name type="scientific">Desulfurococcus amylolyticus DSM 16532</name>
    <dbReference type="NCBI Taxonomy" id="768672"/>
    <lineage>
        <taxon>Archaea</taxon>
        <taxon>Thermoproteota</taxon>
        <taxon>Thermoprotei</taxon>
        <taxon>Desulfurococcales</taxon>
        <taxon>Desulfurococcaceae</taxon>
        <taxon>Desulfurococcus</taxon>
    </lineage>
</organism>
<accession>I3XQV5</accession>
<protein>
    <submittedName>
        <fullName evidence="1">Uncharacterized protein</fullName>
    </submittedName>
</protein>
<dbReference type="Proteomes" id="UP000006175">
    <property type="component" value="Chromosome"/>
</dbReference>
<dbReference type="EMBL" id="CP003321">
    <property type="protein sequence ID" value="AFL66329.1"/>
    <property type="molecule type" value="Genomic_DNA"/>
</dbReference>
<proteinExistence type="predicted"/>